<comment type="subcellular location">
    <subcellularLocation>
        <location evidence="1">Nucleus</location>
    </subcellularLocation>
</comment>
<evidence type="ECO:0000313" key="4">
    <source>
        <dbReference type="Proteomes" id="UP000692954"/>
    </source>
</evidence>
<dbReference type="SMART" id="SM01372">
    <property type="entry name" value="E2F_TDP"/>
    <property type="match status" value="1"/>
</dbReference>
<keyword evidence="1" id="KW-0805">Transcription regulation</keyword>
<keyword evidence="1" id="KW-0804">Transcription</keyword>
<dbReference type="InterPro" id="IPR015648">
    <property type="entry name" value="Transcrpt_fac_DP"/>
</dbReference>
<organism evidence="3 4">
    <name type="scientific">Paramecium sonneborni</name>
    <dbReference type="NCBI Taxonomy" id="65129"/>
    <lineage>
        <taxon>Eukaryota</taxon>
        <taxon>Sar</taxon>
        <taxon>Alveolata</taxon>
        <taxon>Ciliophora</taxon>
        <taxon>Intramacronucleata</taxon>
        <taxon>Oligohymenophorea</taxon>
        <taxon>Peniculida</taxon>
        <taxon>Parameciidae</taxon>
        <taxon>Paramecium</taxon>
    </lineage>
</organism>
<evidence type="ECO:0000259" key="2">
    <source>
        <dbReference type="SMART" id="SM01372"/>
    </source>
</evidence>
<dbReference type="FunFam" id="1.10.10.10:FF:000360">
    <property type="entry name" value="Transcription factor Dp-1, a"/>
    <property type="match status" value="1"/>
</dbReference>
<keyword evidence="1" id="KW-0539">Nucleus</keyword>
<protein>
    <recommendedName>
        <fullName evidence="2">E2F/DP family winged-helix DNA-binding domain-containing protein</fullName>
    </recommendedName>
</protein>
<evidence type="ECO:0000256" key="1">
    <source>
        <dbReference type="RuleBase" id="RU003796"/>
    </source>
</evidence>
<proteinExistence type="inferred from homology"/>
<dbReference type="PANTHER" id="PTHR12548:SF9">
    <property type="entry name" value="TRANSCRIPTION FACTOR DP"/>
    <property type="match status" value="1"/>
</dbReference>
<dbReference type="GO" id="GO:0051726">
    <property type="term" value="P:regulation of cell cycle"/>
    <property type="evidence" value="ECO:0007669"/>
    <property type="project" value="InterPro"/>
</dbReference>
<dbReference type="Proteomes" id="UP000692954">
    <property type="component" value="Unassembled WGS sequence"/>
</dbReference>
<dbReference type="InterPro" id="IPR003316">
    <property type="entry name" value="E2F_WHTH_DNA-bd_dom"/>
</dbReference>
<gene>
    <name evidence="3" type="ORF">PSON_ATCC_30995.1.T0220179</name>
</gene>
<dbReference type="OrthoDB" id="552115at2759"/>
<evidence type="ECO:0000313" key="3">
    <source>
        <dbReference type="EMBL" id="CAD8066912.1"/>
    </source>
</evidence>
<keyword evidence="4" id="KW-1185">Reference proteome</keyword>
<dbReference type="GO" id="GO:0000981">
    <property type="term" value="F:DNA-binding transcription factor activity, RNA polymerase II-specific"/>
    <property type="evidence" value="ECO:0007669"/>
    <property type="project" value="TreeGrafter"/>
</dbReference>
<dbReference type="PANTHER" id="PTHR12548">
    <property type="entry name" value="TRANSCRIPTION FACTOR DP"/>
    <property type="match status" value="1"/>
</dbReference>
<dbReference type="AlphaFoldDB" id="A0A8S1LKX6"/>
<dbReference type="GO" id="GO:0005667">
    <property type="term" value="C:transcription regulator complex"/>
    <property type="evidence" value="ECO:0007669"/>
    <property type="project" value="InterPro"/>
</dbReference>
<accession>A0A8S1LKX6</accession>
<sequence>MDFTGQFRLDEDSFNFNVFQTPVKGIIQGKIFQNKLMNWLNQSIYQRAFILALILQFDFEGPCDSQTNTNKKLFVQNEPFEISKIQFDSPKSLKKWSLKYISKRVEKELQNKIVGYSEICQKLTEEMTQEMEGHSDYGSKDIKNLRRRVYDALNVMISIGIVVKEKKMLRKNEESQVNITKQNLLFRKQKLKELLLQKKQQLTNSIKKQETLQNLVKFNKERETSEHEKIKFPFLLVKTQLTNSEDEELILESYKSMDYLKVLSKNKLQIFGILSIAQQLFQIQQSKN</sequence>
<comment type="similarity">
    <text evidence="1">Belongs to the E2F/DP family.</text>
</comment>
<dbReference type="GO" id="GO:0000977">
    <property type="term" value="F:RNA polymerase II transcription regulatory region sequence-specific DNA binding"/>
    <property type="evidence" value="ECO:0007669"/>
    <property type="project" value="TreeGrafter"/>
</dbReference>
<dbReference type="GO" id="GO:0005634">
    <property type="term" value="C:nucleus"/>
    <property type="evidence" value="ECO:0007669"/>
    <property type="project" value="UniProtKB-SubCell"/>
</dbReference>
<dbReference type="EMBL" id="CAJJDN010000022">
    <property type="protein sequence ID" value="CAD8066912.1"/>
    <property type="molecule type" value="Genomic_DNA"/>
</dbReference>
<name>A0A8S1LKX6_9CILI</name>
<keyword evidence="1" id="KW-0238">DNA-binding</keyword>
<comment type="caution">
    <text evidence="3">The sequence shown here is derived from an EMBL/GenBank/DDBJ whole genome shotgun (WGS) entry which is preliminary data.</text>
</comment>
<reference evidence="3" key="1">
    <citation type="submission" date="2021-01" db="EMBL/GenBank/DDBJ databases">
        <authorList>
            <consortium name="Genoscope - CEA"/>
            <person name="William W."/>
        </authorList>
    </citation>
    <scope>NUCLEOTIDE SEQUENCE</scope>
</reference>
<feature type="domain" description="E2F/DP family winged-helix DNA-binding" evidence="2">
    <location>
        <begin position="93"/>
        <end position="173"/>
    </location>
</feature>
<dbReference type="Pfam" id="PF02319">
    <property type="entry name" value="WHD_E2F_TDP"/>
    <property type="match status" value="1"/>
</dbReference>